<keyword evidence="1" id="KW-0677">Repeat</keyword>
<dbReference type="InterPro" id="IPR015915">
    <property type="entry name" value="Kelch-typ_b-propeller"/>
</dbReference>
<dbReference type="EMBL" id="CM026431">
    <property type="protein sequence ID" value="KAG0560115.1"/>
    <property type="molecule type" value="Genomic_DNA"/>
</dbReference>
<evidence type="ECO:0000313" key="3">
    <source>
        <dbReference type="EMBL" id="KAG0560115.1"/>
    </source>
</evidence>
<dbReference type="Proteomes" id="UP000822688">
    <property type="component" value="Chromosome 10"/>
</dbReference>
<name>A0A8T0GNP5_CERPU</name>
<evidence type="ECO:0000313" key="4">
    <source>
        <dbReference type="Proteomes" id="UP000822688"/>
    </source>
</evidence>
<organism evidence="3 4">
    <name type="scientific">Ceratodon purpureus</name>
    <name type="common">Fire moss</name>
    <name type="synonym">Dicranum purpureum</name>
    <dbReference type="NCBI Taxonomy" id="3225"/>
    <lineage>
        <taxon>Eukaryota</taxon>
        <taxon>Viridiplantae</taxon>
        <taxon>Streptophyta</taxon>
        <taxon>Embryophyta</taxon>
        <taxon>Bryophyta</taxon>
        <taxon>Bryophytina</taxon>
        <taxon>Bryopsida</taxon>
        <taxon>Dicranidae</taxon>
        <taxon>Pseudoditrichales</taxon>
        <taxon>Ditrichaceae</taxon>
        <taxon>Ceratodon</taxon>
    </lineage>
</organism>
<dbReference type="InterPro" id="IPR001810">
    <property type="entry name" value="F-box_dom"/>
</dbReference>
<dbReference type="Pfam" id="PF00646">
    <property type="entry name" value="F-box"/>
    <property type="match status" value="1"/>
</dbReference>
<dbReference type="Gene3D" id="2.120.10.80">
    <property type="entry name" value="Kelch-type beta propeller"/>
    <property type="match status" value="1"/>
</dbReference>
<dbReference type="OrthoDB" id="591557at2759"/>
<keyword evidence="4" id="KW-1185">Reference proteome</keyword>
<feature type="domain" description="F-box" evidence="2">
    <location>
        <begin position="2"/>
        <end position="48"/>
    </location>
</feature>
<dbReference type="InterPro" id="IPR036047">
    <property type="entry name" value="F-box-like_dom_sf"/>
</dbReference>
<dbReference type="SMART" id="SM00256">
    <property type="entry name" value="FBOX"/>
    <property type="match status" value="1"/>
</dbReference>
<proteinExistence type="predicted"/>
<dbReference type="CDD" id="cd22157">
    <property type="entry name" value="F-box_AtFBW1-like"/>
    <property type="match status" value="1"/>
</dbReference>
<sequence length="419" mass="48200">MARLLENLPPEILENVLACLPVHVLCRLRLVCKKWNYLISQPEFAPRQASYVLFTPKVLQVKAAATEIGMDWEVLDMAENRFYKLSDSFVAKYMMLTQGHDGIWLKYTMAAGGGLIYAVYYGREGVDREHHIVCNPVSKDFHRIKEPKPFCYHDSDIVAMLVDNATKSYRIVTVEPYQEDRGLAGRLRRGRVYLYDSTTMQWRKLCEAPPENKYRAYSSIFMGDVFYALFMDYSVAPSCPKLYSCDTETGVWSYIDVKLHPPSSQKDKLQLVMILGRLFYVEYHGLVSSLRRIRRIQNTLRATDASTIEVSVKVGIWEILLAKRELINVTQISKMLSISRIILDERPETILRDHAIAVGCEDSILISSLAHRWKFDLLKNSWYEMPDNTDHMQGTREGTAICHGICAGLVHLDLREMSH</sequence>
<dbReference type="InterPro" id="IPR050796">
    <property type="entry name" value="SCF_F-box_component"/>
</dbReference>
<comment type="caution">
    <text evidence="3">The sequence shown here is derived from an EMBL/GenBank/DDBJ whole genome shotgun (WGS) entry which is preliminary data.</text>
</comment>
<evidence type="ECO:0000256" key="1">
    <source>
        <dbReference type="ARBA" id="ARBA00022737"/>
    </source>
</evidence>
<dbReference type="Gene3D" id="1.20.1280.50">
    <property type="match status" value="1"/>
</dbReference>
<accession>A0A8T0GNP5</accession>
<dbReference type="FunFam" id="1.20.1280.50:FF:000008">
    <property type="entry name" value="F-box only protein 6"/>
    <property type="match status" value="1"/>
</dbReference>
<dbReference type="PROSITE" id="PS50181">
    <property type="entry name" value="FBOX"/>
    <property type="match status" value="1"/>
</dbReference>
<evidence type="ECO:0000259" key="2">
    <source>
        <dbReference type="PROSITE" id="PS50181"/>
    </source>
</evidence>
<protein>
    <recommendedName>
        <fullName evidence="2">F-box domain-containing protein</fullName>
    </recommendedName>
</protein>
<dbReference type="SUPFAM" id="SSF81383">
    <property type="entry name" value="F-box domain"/>
    <property type="match status" value="1"/>
</dbReference>
<dbReference type="PANTHER" id="PTHR31672">
    <property type="entry name" value="BNACNNG10540D PROTEIN"/>
    <property type="match status" value="1"/>
</dbReference>
<dbReference type="AlphaFoldDB" id="A0A8T0GNP5"/>
<dbReference type="PANTHER" id="PTHR31672:SF2">
    <property type="entry name" value="F-BOX DOMAIN-CONTAINING PROTEIN"/>
    <property type="match status" value="1"/>
</dbReference>
<dbReference type="SUPFAM" id="SSF117281">
    <property type="entry name" value="Kelch motif"/>
    <property type="match status" value="1"/>
</dbReference>
<gene>
    <name evidence="3" type="ORF">KC19_10G155400</name>
</gene>
<reference evidence="3" key="1">
    <citation type="submission" date="2020-06" db="EMBL/GenBank/DDBJ databases">
        <title>WGS assembly of Ceratodon purpureus strain R40.</title>
        <authorList>
            <person name="Carey S.B."/>
            <person name="Jenkins J."/>
            <person name="Shu S."/>
            <person name="Lovell J.T."/>
            <person name="Sreedasyam A."/>
            <person name="Maumus F."/>
            <person name="Tiley G.P."/>
            <person name="Fernandez-Pozo N."/>
            <person name="Barry K."/>
            <person name="Chen C."/>
            <person name="Wang M."/>
            <person name="Lipzen A."/>
            <person name="Daum C."/>
            <person name="Saski C.A."/>
            <person name="Payton A.C."/>
            <person name="Mcbreen J.C."/>
            <person name="Conrad R.E."/>
            <person name="Kollar L.M."/>
            <person name="Olsson S."/>
            <person name="Huttunen S."/>
            <person name="Landis J.B."/>
            <person name="Wickett N.J."/>
            <person name="Johnson M.G."/>
            <person name="Rensing S.A."/>
            <person name="Grimwood J."/>
            <person name="Schmutz J."/>
            <person name="Mcdaniel S.F."/>
        </authorList>
    </citation>
    <scope>NUCLEOTIDE SEQUENCE</scope>
    <source>
        <strain evidence="3">R40</strain>
    </source>
</reference>